<proteinExistence type="predicted"/>
<protein>
    <submittedName>
        <fullName evidence="1">Erythromycin resistance leader peptide</fullName>
    </submittedName>
</protein>
<reference evidence="1" key="2">
    <citation type="submission" date="2021-09" db="EMBL/GenBank/DDBJ databases">
        <authorList>
            <person name="Gilroy R."/>
        </authorList>
    </citation>
    <scope>NUCLEOTIDE SEQUENCE</scope>
    <source>
        <strain evidence="1">6019</strain>
    </source>
</reference>
<dbReference type="NCBIfam" id="NF033690">
    <property type="entry name" value="ErmCL_fam_lead"/>
    <property type="match status" value="1"/>
</dbReference>
<dbReference type="Proteomes" id="UP000763505">
    <property type="component" value="Unassembled WGS sequence"/>
</dbReference>
<organism evidence="1 2">
    <name type="scientific">Aliicoccus persicus</name>
    <dbReference type="NCBI Taxonomy" id="930138"/>
    <lineage>
        <taxon>Bacteria</taxon>
        <taxon>Bacillati</taxon>
        <taxon>Bacillota</taxon>
        <taxon>Bacilli</taxon>
        <taxon>Bacillales</taxon>
        <taxon>Staphylococcaceae</taxon>
        <taxon>Aliicoccus</taxon>
    </lineage>
</organism>
<gene>
    <name evidence="1" type="ORF">K8V35_04620</name>
</gene>
<name>A0A921JAV5_9STAP</name>
<comment type="caution">
    <text evidence="1">The sequence shown here is derived from an EMBL/GenBank/DDBJ whole genome shotgun (WGS) entry which is preliminary data.</text>
</comment>
<accession>A0A921JAV5</accession>
<reference evidence="1" key="1">
    <citation type="journal article" date="2021" name="PeerJ">
        <title>Extensive microbial diversity within the chicken gut microbiome revealed by metagenomics and culture.</title>
        <authorList>
            <person name="Gilroy R."/>
            <person name="Ravi A."/>
            <person name="Getino M."/>
            <person name="Pursley I."/>
            <person name="Horton D.L."/>
            <person name="Alikhan N.F."/>
            <person name="Baker D."/>
            <person name="Gharbi K."/>
            <person name="Hall N."/>
            <person name="Watson M."/>
            <person name="Adriaenssens E.M."/>
            <person name="Foster-Nyarko E."/>
            <person name="Jarju S."/>
            <person name="Secka A."/>
            <person name="Antonio M."/>
            <person name="Oren A."/>
            <person name="Chaudhuri R.R."/>
            <person name="La Ragione R."/>
            <person name="Hildebrand F."/>
            <person name="Pallen M.J."/>
        </authorList>
    </citation>
    <scope>NUCLEOTIDE SEQUENCE</scope>
    <source>
        <strain evidence="1">6019</strain>
    </source>
</reference>
<evidence type="ECO:0000313" key="2">
    <source>
        <dbReference type="Proteomes" id="UP000763505"/>
    </source>
</evidence>
<sequence length="19" mass="2289">MCNFCIFVIDAVHYQPFIK</sequence>
<dbReference type="InterPro" id="IPR053643">
    <property type="entry name" value="23S_rRNA_methylase_reg"/>
</dbReference>
<dbReference type="Pfam" id="PF08253">
    <property type="entry name" value="Leader_Erm"/>
    <property type="match status" value="1"/>
</dbReference>
<dbReference type="EMBL" id="DYYI01000049">
    <property type="protein sequence ID" value="HJE19616.1"/>
    <property type="molecule type" value="Genomic_DNA"/>
</dbReference>
<evidence type="ECO:0000313" key="1">
    <source>
        <dbReference type="EMBL" id="HJE19616.1"/>
    </source>
</evidence>
<dbReference type="AlphaFoldDB" id="A0A921JAV5"/>
<dbReference type="InterPro" id="IPR013204">
    <property type="entry name" value="Leader_Erm"/>
</dbReference>